<feature type="transmembrane region" description="Helical" evidence="1">
    <location>
        <begin position="207"/>
        <end position="233"/>
    </location>
</feature>
<dbReference type="EnsemblProtists" id="EOD31356">
    <property type="protein sequence ID" value="EOD31356"/>
    <property type="gene ID" value="EMIHUDRAFT_231937"/>
</dbReference>
<dbReference type="SUPFAM" id="SSF103481">
    <property type="entry name" value="Multidrug resistance efflux transporter EmrE"/>
    <property type="match status" value="1"/>
</dbReference>
<evidence type="ECO:0000256" key="1">
    <source>
        <dbReference type="SAM" id="Phobius"/>
    </source>
</evidence>
<dbReference type="PaxDb" id="2903-EOD24511"/>
<evidence type="ECO:0000313" key="3">
    <source>
        <dbReference type="Proteomes" id="UP000013827"/>
    </source>
</evidence>
<proteinExistence type="predicted"/>
<reference evidence="2" key="2">
    <citation type="submission" date="2024-10" db="UniProtKB">
        <authorList>
            <consortium name="EnsemblProtists"/>
        </authorList>
    </citation>
    <scope>IDENTIFICATION</scope>
</reference>
<dbReference type="eggNOG" id="KOG3912">
    <property type="taxonomic scope" value="Eukaryota"/>
</dbReference>
<feature type="transmembrane region" description="Helical" evidence="1">
    <location>
        <begin position="50"/>
        <end position="70"/>
    </location>
</feature>
<dbReference type="RefSeq" id="XP_005783785.1">
    <property type="nucleotide sequence ID" value="XM_005783728.1"/>
</dbReference>
<organism evidence="2 3">
    <name type="scientific">Emiliania huxleyi (strain CCMP1516)</name>
    <dbReference type="NCBI Taxonomy" id="280463"/>
    <lineage>
        <taxon>Eukaryota</taxon>
        <taxon>Haptista</taxon>
        <taxon>Haptophyta</taxon>
        <taxon>Prymnesiophyceae</taxon>
        <taxon>Isochrysidales</taxon>
        <taxon>Noelaerhabdaceae</taxon>
        <taxon>Emiliania</taxon>
    </lineage>
</organism>
<dbReference type="GO" id="GO:0016020">
    <property type="term" value="C:membrane"/>
    <property type="evidence" value="ECO:0007669"/>
    <property type="project" value="TreeGrafter"/>
</dbReference>
<feature type="transmembrane region" description="Helical" evidence="1">
    <location>
        <begin position="172"/>
        <end position="195"/>
    </location>
</feature>
<keyword evidence="1" id="KW-1133">Transmembrane helix</keyword>
<name>A0A0D3JLX6_EMIH1</name>
<dbReference type="PANTHER" id="PTHR13146:SF3">
    <property type="entry name" value="EAMA DOMAIN-CONTAINING PROTEIN"/>
    <property type="match status" value="1"/>
</dbReference>
<dbReference type="KEGG" id="ehx:EMIHUDRAFT_238453"/>
<feature type="transmembrane region" description="Helical" evidence="1">
    <location>
        <begin position="253"/>
        <end position="277"/>
    </location>
</feature>
<protein>
    <recommendedName>
        <fullName evidence="4">EamA domain-containing protein</fullName>
    </recommendedName>
</protein>
<evidence type="ECO:0008006" key="4">
    <source>
        <dbReference type="Google" id="ProtNLM"/>
    </source>
</evidence>
<dbReference type="KEGG" id="ehx:EMIHUDRAFT_231937"/>
<dbReference type="OMA" id="HHANREP"/>
<evidence type="ECO:0000313" key="2">
    <source>
        <dbReference type="EnsemblProtists" id="EOD24511"/>
    </source>
</evidence>
<dbReference type="AlphaFoldDB" id="A0A0D3JLX6"/>
<feature type="transmembrane region" description="Helical" evidence="1">
    <location>
        <begin position="141"/>
        <end position="160"/>
    </location>
</feature>
<reference evidence="3" key="1">
    <citation type="journal article" date="2013" name="Nature">
        <title>Pan genome of the phytoplankton Emiliania underpins its global distribution.</title>
        <authorList>
            <person name="Read B.A."/>
            <person name="Kegel J."/>
            <person name="Klute M.J."/>
            <person name="Kuo A."/>
            <person name="Lefebvre S.C."/>
            <person name="Maumus F."/>
            <person name="Mayer C."/>
            <person name="Miller J."/>
            <person name="Monier A."/>
            <person name="Salamov A."/>
            <person name="Young J."/>
            <person name="Aguilar M."/>
            <person name="Claverie J.M."/>
            <person name="Frickenhaus S."/>
            <person name="Gonzalez K."/>
            <person name="Herman E.K."/>
            <person name="Lin Y.C."/>
            <person name="Napier J."/>
            <person name="Ogata H."/>
            <person name="Sarno A.F."/>
            <person name="Shmutz J."/>
            <person name="Schroeder D."/>
            <person name="de Vargas C."/>
            <person name="Verret F."/>
            <person name="von Dassow P."/>
            <person name="Valentin K."/>
            <person name="Van de Peer Y."/>
            <person name="Wheeler G."/>
            <person name="Dacks J.B."/>
            <person name="Delwiche C.F."/>
            <person name="Dyhrman S.T."/>
            <person name="Glockner G."/>
            <person name="John U."/>
            <person name="Richards T."/>
            <person name="Worden A.Z."/>
            <person name="Zhang X."/>
            <person name="Grigoriev I.V."/>
            <person name="Allen A.E."/>
            <person name="Bidle K."/>
            <person name="Borodovsky M."/>
            <person name="Bowler C."/>
            <person name="Brownlee C."/>
            <person name="Cock J.M."/>
            <person name="Elias M."/>
            <person name="Gladyshev V.N."/>
            <person name="Groth M."/>
            <person name="Guda C."/>
            <person name="Hadaegh A."/>
            <person name="Iglesias-Rodriguez M.D."/>
            <person name="Jenkins J."/>
            <person name="Jones B.M."/>
            <person name="Lawson T."/>
            <person name="Leese F."/>
            <person name="Lindquist E."/>
            <person name="Lobanov A."/>
            <person name="Lomsadze A."/>
            <person name="Malik S.B."/>
            <person name="Marsh M.E."/>
            <person name="Mackinder L."/>
            <person name="Mock T."/>
            <person name="Mueller-Roeber B."/>
            <person name="Pagarete A."/>
            <person name="Parker M."/>
            <person name="Probert I."/>
            <person name="Quesneville H."/>
            <person name="Raines C."/>
            <person name="Rensing S.A."/>
            <person name="Riano-Pachon D.M."/>
            <person name="Richier S."/>
            <person name="Rokitta S."/>
            <person name="Shiraiwa Y."/>
            <person name="Soanes D.M."/>
            <person name="van der Giezen M."/>
            <person name="Wahlund T.M."/>
            <person name="Williams B."/>
            <person name="Wilson W."/>
            <person name="Wolfe G."/>
            <person name="Wurch L.L."/>
        </authorList>
    </citation>
    <scope>NUCLEOTIDE SEQUENCE</scope>
</reference>
<dbReference type="PANTHER" id="PTHR13146">
    <property type="match status" value="1"/>
</dbReference>
<dbReference type="RefSeq" id="XP_005776940.1">
    <property type="nucleotide sequence ID" value="XM_005776883.1"/>
</dbReference>
<keyword evidence="1" id="KW-0472">Membrane</keyword>
<sequence>MSSEKKCDGSAAAAFLAAMATGTVGAVATKTMFMVHAVGSTGEMEPFTPPLYFTLVMFVGMALALPWHFWESRGSEEPGPSLGLIALLCVPALLDMIGTAILMLGLLLIPLSVNNLLRGSIIIFVAGAKQFVLGDQLTKPMWAGVGVITIAITVIGVAAVGNGGGGAGSGDASGLLAGVALTIVATLVSAVQFVAEEKLMSSLSAPPMLLVGMEGLCGTVLTLFVAYPIYYYIPGADHGHFEDPWNTIAKLGNSTPAVLLSLAAMLSTFLFNVFSMLVTHKLSSVWKAILQNIRPASIWLTQLALYYYVTDGAFGEAWLGLASWVQLAGMLMLLLGMAVYNGNITLPGCADDTVMSPMTDDAKVRASTADADTRPIISRASVRQSGLSKSLLPK</sequence>
<keyword evidence="3" id="KW-1185">Reference proteome</keyword>
<accession>A0A0D3JLX6</accession>
<dbReference type="EnsemblProtists" id="EOD24511">
    <property type="protein sequence ID" value="EOD24511"/>
    <property type="gene ID" value="EMIHUDRAFT_238453"/>
</dbReference>
<dbReference type="GeneID" id="17270055"/>
<dbReference type="GeneID" id="17276629"/>
<dbReference type="Proteomes" id="UP000013827">
    <property type="component" value="Unassembled WGS sequence"/>
</dbReference>
<dbReference type="InterPro" id="IPR037185">
    <property type="entry name" value="EmrE-like"/>
</dbReference>
<feature type="transmembrane region" description="Helical" evidence="1">
    <location>
        <begin position="82"/>
        <end position="109"/>
    </location>
</feature>
<dbReference type="HOGENOM" id="CLU_025028_1_1_1"/>
<feature type="transmembrane region" description="Helical" evidence="1">
    <location>
        <begin position="321"/>
        <end position="340"/>
    </location>
</feature>
<keyword evidence="1" id="KW-0812">Transmembrane</keyword>